<dbReference type="RefSeq" id="WP_317566098.1">
    <property type="nucleotide sequence ID" value="NZ_JAWLJX010000009.1"/>
</dbReference>
<evidence type="ECO:0000259" key="5">
    <source>
        <dbReference type="PROSITE" id="PS50931"/>
    </source>
</evidence>
<dbReference type="EMBL" id="JAWLJX010000009">
    <property type="protein sequence ID" value="MDV6263976.1"/>
    <property type="molecule type" value="Genomic_DNA"/>
</dbReference>
<gene>
    <name evidence="6" type="ORF">R3P96_21775</name>
</gene>
<evidence type="ECO:0000256" key="1">
    <source>
        <dbReference type="ARBA" id="ARBA00009437"/>
    </source>
</evidence>
<reference evidence="6 7" key="1">
    <citation type="submission" date="2023-10" db="EMBL/GenBank/DDBJ databases">
        <title>Development of a sustainable strategy for remediation of hydrocarbon-contaminated territories based on the waste exchange concept.</title>
        <authorList>
            <person name="Krivoruchko A."/>
        </authorList>
    </citation>
    <scope>NUCLEOTIDE SEQUENCE [LARGE SCALE GENOMIC DNA]</scope>
    <source>
        <strain evidence="6 7">IEGM 1323</strain>
    </source>
</reference>
<dbReference type="PANTHER" id="PTHR30118:SF15">
    <property type="entry name" value="TRANSCRIPTIONAL REGULATORY PROTEIN"/>
    <property type="match status" value="1"/>
</dbReference>
<dbReference type="Proteomes" id="UP001185755">
    <property type="component" value="Unassembled WGS sequence"/>
</dbReference>
<dbReference type="Gene3D" id="3.40.190.10">
    <property type="entry name" value="Periplasmic binding protein-like II"/>
    <property type="match status" value="2"/>
</dbReference>
<dbReference type="InterPro" id="IPR005119">
    <property type="entry name" value="LysR_subst-bd"/>
</dbReference>
<protein>
    <submittedName>
        <fullName evidence="6">LysR family transcriptional regulator</fullName>
    </submittedName>
</protein>
<evidence type="ECO:0000256" key="3">
    <source>
        <dbReference type="ARBA" id="ARBA00023125"/>
    </source>
</evidence>
<keyword evidence="3" id="KW-0238">DNA-binding</keyword>
<keyword evidence="2" id="KW-0805">Transcription regulation</keyword>
<evidence type="ECO:0000256" key="2">
    <source>
        <dbReference type="ARBA" id="ARBA00023015"/>
    </source>
</evidence>
<evidence type="ECO:0000256" key="4">
    <source>
        <dbReference type="ARBA" id="ARBA00023163"/>
    </source>
</evidence>
<comment type="similarity">
    <text evidence="1">Belongs to the LysR transcriptional regulatory family.</text>
</comment>
<evidence type="ECO:0000313" key="6">
    <source>
        <dbReference type="EMBL" id="MDV6263976.1"/>
    </source>
</evidence>
<sequence length="301" mass="32411">MQLDLNLLTALDALLEEESVSGAAQRLHLSEPAMSRTLGRIRKVTGDPILIRTGRTMTPTNRAISMREEVRYLVLRSGSVLAPETDLDFAVLERTFTLRCHDALTSVLAPVLVSEAARVAPGVSLRFLGEAPVDTADLGRGAVDLEIGSNATGRDIAREHVADDQLMGLARSGNPTIGAAVDVEKFAAARHVVVSRRGRFRDTLDDTLDTLGHTRVVVASVSSAAAAIEIVRTTDIVVTVASTVSNGVAAETDLRSFALPIQVPRVPVIVGWHRRLDSDLAHRWLRTTVKDAIRSTVGHAR</sequence>
<dbReference type="PROSITE" id="PS50931">
    <property type="entry name" value="HTH_LYSR"/>
    <property type="match status" value="1"/>
</dbReference>
<dbReference type="SUPFAM" id="SSF46785">
    <property type="entry name" value="Winged helix' DNA-binding domain"/>
    <property type="match status" value="1"/>
</dbReference>
<comment type="caution">
    <text evidence="6">The sequence shown here is derived from an EMBL/GenBank/DDBJ whole genome shotgun (WGS) entry which is preliminary data.</text>
</comment>
<dbReference type="Pfam" id="PF00126">
    <property type="entry name" value="HTH_1"/>
    <property type="match status" value="1"/>
</dbReference>
<dbReference type="InterPro" id="IPR036388">
    <property type="entry name" value="WH-like_DNA-bd_sf"/>
</dbReference>
<name>A0ABU4BIC6_9NOCA</name>
<dbReference type="PANTHER" id="PTHR30118">
    <property type="entry name" value="HTH-TYPE TRANSCRIPTIONAL REGULATOR LEUO-RELATED"/>
    <property type="match status" value="1"/>
</dbReference>
<dbReference type="InterPro" id="IPR050389">
    <property type="entry name" value="LysR-type_TF"/>
</dbReference>
<feature type="domain" description="HTH lysR-type" evidence="5">
    <location>
        <begin position="3"/>
        <end position="60"/>
    </location>
</feature>
<dbReference type="Gene3D" id="1.10.10.10">
    <property type="entry name" value="Winged helix-like DNA-binding domain superfamily/Winged helix DNA-binding domain"/>
    <property type="match status" value="1"/>
</dbReference>
<dbReference type="SUPFAM" id="SSF53850">
    <property type="entry name" value="Periplasmic binding protein-like II"/>
    <property type="match status" value="1"/>
</dbReference>
<proteinExistence type="inferred from homology"/>
<dbReference type="InterPro" id="IPR000847">
    <property type="entry name" value="LysR_HTH_N"/>
</dbReference>
<keyword evidence="4" id="KW-0804">Transcription</keyword>
<evidence type="ECO:0000313" key="7">
    <source>
        <dbReference type="Proteomes" id="UP001185755"/>
    </source>
</evidence>
<keyword evidence="7" id="KW-1185">Reference proteome</keyword>
<accession>A0ABU4BIC6</accession>
<organism evidence="6 7">
    <name type="scientific">Rhodococcoides yunnanense</name>
    <dbReference type="NCBI Taxonomy" id="278209"/>
    <lineage>
        <taxon>Bacteria</taxon>
        <taxon>Bacillati</taxon>
        <taxon>Actinomycetota</taxon>
        <taxon>Actinomycetes</taxon>
        <taxon>Mycobacteriales</taxon>
        <taxon>Nocardiaceae</taxon>
        <taxon>Rhodococcoides</taxon>
    </lineage>
</organism>
<dbReference type="Pfam" id="PF03466">
    <property type="entry name" value="LysR_substrate"/>
    <property type="match status" value="1"/>
</dbReference>
<dbReference type="InterPro" id="IPR036390">
    <property type="entry name" value="WH_DNA-bd_sf"/>
</dbReference>